<dbReference type="AlphaFoldDB" id="A0A6L2N4X1"/>
<feature type="compositionally biased region" description="Polar residues" evidence="3">
    <location>
        <begin position="7"/>
        <end position="23"/>
    </location>
</feature>
<evidence type="ECO:0000256" key="3">
    <source>
        <dbReference type="SAM" id="MobiDB-lite"/>
    </source>
</evidence>
<dbReference type="GO" id="GO:0003676">
    <property type="term" value="F:nucleic acid binding"/>
    <property type="evidence" value="ECO:0007669"/>
    <property type="project" value="InterPro"/>
</dbReference>
<dbReference type="InterPro" id="IPR001584">
    <property type="entry name" value="Integrase_cat-core"/>
</dbReference>
<gene>
    <name evidence="6" type="ORF">Tci_053178</name>
</gene>
<dbReference type="SUPFAM" id="SSF53098">
    <property type="entry name" value="Ribonuclease H-like"/>
    <property type="match status" value="1"/>
</dbReference>
<proteinExistence type="predicted"/>
<evidence type="ECO:0000259" key="5">
    <source>
        <dbReference type="PROSITE" id="PS50994"/>
    </source>
</evidence>
<dbReference type="Pfam" id="PF07727">
    <property type="entry name" value="RVT_2"/>
    <property type="match status" value="1"/>
</dbReference>
<sequence>MSPWKGGNNSSGTKKYQGSNSNDGGNTVDGVNIIGGVIGSGGGIDELDNVVEEEHGGYICFLGGNNSSGTKKYQGSNSNDGGNTVDGVKIIGGVIGSGGGIGGISSFLEFFKKSEEMFPNTLHEFYENVGISHQTSVARTPQQNSVVERQNQTLVEAARIMLIFSKAPLFLWAKAINTACYTQNHFLICLRYNKTPYEIMQDKKPDLSFIHVFGSLCYPTNDNDDLGKLDAKADIGILVGYVPAKKAFRIYNKRTQKIIETIHVTFNDLIEMASEQFSLGPRLHSLTPATSSSGLVLNPDSQQPCILPNRDDWDRLFQPMFDEYFNPQTINVSPVPVVAAPRAVDLADSPVSTSIDQDAPSTNLTSQGSSSNVRPTHTPFESLGIWTKDHPIENVIGDASRSVSIRKQLQTNAMWCYFDAFLTSIEPKNFKQEMTKPSWIDTIQEENHEFKRLQVWELVLCPDKVMLIQLKWIYKVKMDEFSGVLKNKARLVAQGFRKEEGINFEESFAQVASIESIRIFVANAANKNMTIFQMDFKTTFLNGKLKEEVYVSQPEGFVDQDNLSNMYKLKKALYGLKQASRAWYDMLSSFLISRHLSKGAVDLTLFTKQGMTYYPWTPLMILEENEMLGDDLERLGCELERLELDRKVWEVLVASRLNLEFKGVIFQALSNLHYIFYGFMDNFWSRMKCADLLRLSTMTQIVSCPFEVLGSFVTKSIVIFSHFHIGISGCTSDVPGIRLIRNFTWRTGGRPGYEIQSSFASITSNDQGFTIDRNMDDYLVTENFGMILGQPAHTDDYVETTEFNRHEINFESIEAKDKDMKLLSAPQSINILAKCWFRRNIPGTSFTEWEVSSVPIVFSWCGSIGFDNFLPSILLWLVGIIAVIGIGVTVVVVVVVVVESSFVVKLSFVVTSGVCFVT</sequence>
<dbReference type="GO" id="GO:0015074">
    <property type="term" value="P:DNA integration"/>
    <property type="evidence" value="ECO:0007669"/>
    <property type="project" value="InterPro"/>
</dbReference>
<keyword evidence="1" id="KW-0479">Metal-binding</keyword>
<accession>A0A6L2N4X1</accession>
<dbReference type="GO" id="GO:0046872">
    <property type="term" value="F:metal ion binding"/>
    <property type="evidence" value="ECO:0007669"/>
    <property type="project" value="UniProtKB-KW"/>
</dbReference>
<dbReference type="InterPro" id="IPR013103">
    <property type="entry name" value="RVT_2"/>
</dbReference>
<evidence type="ECO:0000256" key="2">
    <source>
        <dbReference type="ARBA" id="ARBA00022801"/>
    </source>
</evidence>
<evidence type="ECO:0000256" key="4">
    <source>
        <dbReference type="SAM" id="Phobius"/>
    </source>
</evidence>
<dbReference type="Pfam" id="PF25597">
    <property type="entry name" value="SH3_retrovirus"/>
    <property type="match status" value="1"/>
</dbReference>
<evidence type="ECO:0000256" key="1">
    <source>
        <dbReference type="ARBA" id="ARBA00022723"/>
    </source>
</evidence>
<feature type="region of interest" description="Disordered" evidence="3">
    <location>
        <begin position="349"/>
        <end position="375"/>
    </location>
</feature>
<feature type="compositionally biased region" description="Polar residues" evidence="3">
    <location>
        <begin position="350"/>
        <end position="375"/>
    </location>
</feature>
<dbReference type="InterPro" id="IPR057670">
    <property type="entry name" value="SH3_retrovirus"/>
</dbReference>
<keyword evidence="4" id="KW-1133">Transmembrane helix</keyword>
<dbReference type="PROSITE" id="PS50994">
    <property type="entry name" value="INTEGRASE"/>
    <property type="match status" value="1"/>
</dbReference>
<dbReference type="InterPro" id="IPR039537">
    <property type="entry name" value="Retrotran_Ty1/copia-like"/>
</dbReference>
<organism evidence="6">
    <name type="scientific">Tanacetum cinerariifolium</name>
    <name type="common">Dalmatian daisy</name>
    <name type="synonym">Chrysanthemum cinerariifolium</name>
    <dbReference type="NCBI Taxonomy" id="118510"/>
    <lineage>
        <taxon>Eukaryota</taxon>
        <taxon>Viridiplantae</taxon>
        <taxon>Streptophyta</taxon>
        <taxon>Embryophyta</taxon>
        <taxon>Tracheophyta</taxon>
        <taxon>Spermatophyta</taxon>
        <taxon>Magnoliopsida</taxon>
        <taxon>eudicotyledons</taxon>
        <taxon>Gunneridae</taxon>
        <taxon>Pentapetalae</taxon>
        <taxon>asterids</taxon>
        <taxon>campanulids</taxon>
        <taxon>Asterales</taxon>
        <taxon>Asteraceae</taxon>
        <taxon>Asteroideae</taxon>
        <taxon>Anthemideae</taxon>
        <taxon>Anthemidinae</taxon>
        <taxon>Tanacetum</taxon>
    </lineage>
</organism>
<dbReference type="PANTHER" id="PTHR42648">
    <property type="entry name" value="TRANSPOSASE, PUTATIVE-RELATED"/>
    <property type="match status" value="1"/>
</dbReference>
<evidence type="ECO:0000313" key="6">
    <source>
        <dbReference type="EMBL" id="GEU81200.1"/>
    </source>
</evidence>
<dbReference type="InterPro" id="IPR036397">
    <property type="entry name" value="RNaseH_sf"/>
</dbReference>
<dbReference type="InterPro" id="IPR012337">
    <property type="entry name" value="RNaseH-like_sf"/>
</dbReference>
<dbReference type="Gene3D" id="3.30.420.10">
    <property type="entry name" value="Ribonuclease H-like superfamily/Ribonuclease H"/>
    <property type="match status" value="1"/>
</dbReference>
<keyword evidence="2" id="KW-0378">Hydrolase</keyword>
<feature type="transmembrane region" description="Helical" evidence="4">
    <location>
        <begin position="873"/>
        <end position="898"/>
    </location>
</feature>
<feature type="domain" description="Integrase catalytic" evidence="5">
    <location>
        <begin position="109"/>
        <end position="204"/>
    </location>
</feature>
<keyword evidence="4" id="KW-0812">Transmembrane</keyword>
<feature type="region of interest" description="Disordered" evidence="3">
    <location>
        <begin position="1"/>
        <end position="24"/>
    </location>
</feature>
<comment type="caution">
    <text evidence="6">The sequence shown here is derived from an EMBL/GenBank/DDBJ whole genome shotgun (WGS) entry which is preliminary data.</text>
</comment>
<name>A0A6L2N4X1_TANCI</name>
<protein>
    <submittedName>
        <fullName evidence="6">Retrovirus-related Pol polyprotein from transposon TNT 1-94</fullName>
    </submittedName>
</protein>
<dbReference type="PANTHER" id="PTHR42648:SF32">
    <property type="entry name" value="RIBONUCLEASE H-LIKE DOMAIN, GAG-PRE-INTEGRASE DOMAIN PROTEIN-RELATED"/>
    <property type="match status" value="1"/>
</dbReference>
<reference evidence="6" key="1">
    <citation type="journal article" date="2019" name="Sci. Rep.">
        <title>Draft genome of Tanacetum cinerariifolium, the natural source of mosquito coil.</title>
        <authorList>
            <person name="Yamashiro T."/>
            <person name="Shiraishi A."/>
            <person name="Satake H."/>
            <person name="Nakayama K."/>
        </authorList>
    </citation>
    <scope>NUCLEOTIDE SEQUENCE</scope>
</reference>
<keyword evidence="4" id="KW-0472">Membrane</keyword>
<dbReference type="EMBL" id="BKCJ010008230">
    <property type="protein sequence ID" value="GEU81200.1"/>
    <property type="molecule type" value="Genomic_DNA"/>
</dbReference>
<dbReference type="GO" id="GO:0016787">
    <property type="term" value="F:hydrolase activity"/>
    <property type="evidence" value="ECO:0007669"/>
    <property type="project" value="UniProtKB-KW"/>
</dbReference>